<name>A0A4Q0RYC1_9BRAD</name>
<keyword evidence="2" id="KW-0732">Signal</keyword>
<dbReference type="Proteomes" id="UP000289546">
    <property type="component" value="Unassembled WGS sequence"/>
</dbReference>
<dbReference type="EMBL" id="LBJQ01000088">
    <property type="protein sequence ID" value="RXH24648.1"/>
    <property type="molecule type" value="Genomic_DNA"/>
</dbReference>
<protein>
    <submittedName>
        <fullName evidence="3">Uncharacterized protein</fullName>
    </submittedName>
</protein>
<comment type="caution">
    <text evidence="3">The sequence shown here is derived from an EMBL/GenBank/DDBJ whole genome shotgun (WGS) entry which is preliminary data.</text>
</comment>
<feature type="chain" id="PRO_5020244752" evidence="2">
    <location>
        <begin position="21"/>
        <end position="278"/>
    </location>
</feature>
<evidence type="ECO:0000256" key="2">
    <source>
        <dbReference type="SAM" id="SignalP"/>
    </source>
</evidence>
<evidence type="ECO:0000256" key="1">
    <source>
        <dbReference type="SAM" id="MobiDB-lite"/>
    </source>
</evidence>
<accession>A0A4Q0RYC1</accession>
<feature type="region of interest" description="Disordered" evidence="1">
    <location>
        <begin position="21"/>
        <end position="59"/>
    </location>
</feature>
<reference evidence="3 4" key="1">
    <citation type="submission" date="2015-04" db="EMBL/GenBank/DDBJ databases">
        <title>Comparative genomics of rhizobia nodulating Arachis hypogaea in China.</title>
        <authorList>
            <person name="Li Y."/>
        </authorList>
    </citation>
    <scope>NUCLEOTIDE SEQUENCE [LARGE SCALE GENOMIC DNA]</scope>
    <source>
        <strain evidence="3 4">CCBAU 51757</strain>
    </source>
</reference>
<sequence>MFRSAASVLVLLIFLAPAAAQSPPATTGPAAQSAPQAKPTAKKATAKPKAAAKSAEPATTGPCGVGVIAGIGDVFVVQKIGLTVFGNDYAEVPVSWGLDDLVFARARAAAGNAPVRRIAYAKGALDSYYHPKSGLFRNQRQELSNLIRQIAGNAGCERYLVIMRSEGQLDGTNQSLSGVGIFSRGVGLISYAYVFAYIGVTWVDGHTFEIMKGPAVTFEGVMKHMADNFVSNELLQKVDKSMFPEAAADSANNTALHDTTRDLLTKRLDKILPPYFAQ</sequence>
<feature type="compositionally biased region" description="Low complexity" evidence="1">
    <location>
        <begin position="21"/>
        <end position="39"/>
    </location>
</feature>
<dbReference type="AlphaFoldDB" id="A0A4Q0RYC1"/>
<feature type="signal peptide" evidence="2">
    <location>
        <begin position="1"/>
        <end position="20"/>
    </location>
</feature>
<proteinExistence type="predicted"/>
<feature type="compositionally biased region" description="Low complexity" evidence="1">
    <location>
        <begin position="47"/>
        <end position="59"/>
    </location>
</feature>
<gene>
    <name evidence="3" type="ORF">XH99_28495</name>
</gene>
<organism evidence="3 4">
    <name type="scientific">Bradyrhizobium nanningense</name>
    <dbReference type="NCBI Taxonomy" id="1325118"/>
    <lineage>
        <taxon>Bacteria</taxon>
        <taxon>Pseudomonadati</taxon>
        <taxon>Pseudomonadota</taxon>
        <taxon>Alphaproteobacteria</taxon>
        <taxon>Hyphomicrobiales</taxon>
        <taxon>Nitrobacteraceae</taxon>
        <taxon>Bradyrhizobium</taxon>
    </lineage>
</organism>
<dbReference type="OrthoDB" id="8253586at2"/>
<evidence type="ECO:0000313" key="4">
    <source>
        <dbReference type="Proteomes" id="UP000289546"/>
    </source>
</evidence>
<keyword evidence="4" id="KW-1185">Reference proteome</keyword>
<evidence type="ECO:0000313" key="3">
    <source>
        <dbReference type="EMBL" id="RXH24648.1"/>
    </source>
</evidence>